<evidence type="ECO:0000313" key="1">
    <source>
        <dbReference type="EMBL" id="KAJ7772448.1"/>
    </source>
</evidence>
<dbReference type="EMBL" id="JARKIB010000014">
    <property type="protein sequence ID" value="KAJ7772448.1"/>
    <property type="molecule type" value="Genomic_DNA"/>
</dbReference>
<dbReference type="AlphaFoldDB" id="A0AAD7JXA1"/>
<proteinExistence type="predicted"/>
<gene>
    <name evidence="1" type="ORF">B0H16DRAFT_1214391</name>
</gene>
<feature type="non-terminal residue" evidence="1">
    <location>
        <position position="1"/>
    </location>
</feature>
<evidence type="ECO:0000313" key="2">
    <source>
        <dbReference type="Proteomes" id="UP001215598"/>
    </source>
</evidence>
<dbReference type="Proteomes" id="UP001215598">
    <property type="component" value="Unassembled WGS sequence"/>
</dbReference>
<reference evidence="1" key="1">
    <citation type="submission" date="2023-03" db="EMBL/GenBank/DDBJ databases">
        <title>Massive genome expansion in bonnet fungi (Mycena s.s.) driven by repeated elements and novel gene families across ecological guilds.</title>
        <authorList>
            <consortium name="Lawrence Berkeley National Laboratory"/>
            <person name="Harder C.B."/>
            <person name="Miyauchi S."/>
            <person name="Viragh M."/>
            <person name="Kuo A."/>
            <person name="Thoen E."/>
            <person name="Andreopoulos B."/>
            <person name="Lu D."/>
            <person name="Skrede I."/>
            <person name="Drula E."/>
            <person name="Henrissat B."/>
            <person name="Morin E."/>
            <person name="Kohler A."/>
            <person name="Barry K."/>
            <person name="LaButti K."/>
            <person name="Morin E."/>
            <person name="Salamov A."/>
            <person name="Lipzen A."/>
            <person name="Mereny Z."/>
            <person name="Hegedus B."/>
            <person name="Baldrian P."/>
            <person name="Stursova M."/>
            <person name="Weitz H."/>
            <person name="Taylor A."/>
            <person name="Grigoriev I.V."/>
            <person name="Nagy L.G."/>
            <person name="Martin F."/>
            <person name="Kauserud H."/>
        </authorList>
    </citation>
    <scope>NUCLEOTIDE SEQUENCE</scope>
    <source>
        <strain evidence="1">CBHHK182m</strain>
    </source>
</reference>
<feature type="non-terminal residue" evidence="1">
    <location>
        <position position="101"/>
    </location>
</feature>
<organism evidence="1 2">
    <name type="scientific">Mycena metata</name>
    <dbReference type="NCBI Taxonomy" id="1033252"/>
    <lineage>
        <taxon>Eukaryota</taxon>
        <taxon>Fungi</taxon>
        <taxon>Dikarya</taxon>
        <taxon>Basidiomycota</taxon>
        <taxon>Agaricomycotina</taxon>
        <taxon>Agaricomycetes</taxon>
        <taxon>Agaricomycetidae</taxon>
        <taxon>Agaricales</taxon>
        <taxon>Marasmiineae</taxon>
        <taxon>Mycenaceae</taxon>
        <taxon>Mycena</taxon>
    </lineage>
</organism>
<comment type="caution">
    <text evidence="1">The sequence shown here is derived from an EMBL/GenBank/DDBJ whole genome shotgun (WGS) entry which is preliminary data.</text>
</comment>
<sequence>TARATPKCSSTCPRSHAFSYGHAKKYSANTPCTNVPTFCTLCLPIPPRKSPAVFWKYSMLRHIQSVHPRFWDDSEHAPINLSPQFALNLAISREEMIAQGV</sequence>
<accession>A0AAD7JXA1</accession>
<name>A0AAD7JXA1_9AGAR</name>
<keyword evidence="2" id="KW-1185">Reference proteome</keyword>
<protein>
    <submittedName>
        <fullName evidence="1">Uncharacterized protein</fullName>
    </submittedName>
</protein>